<accession>A0A381S827</accession>
<reference evidence="4" key="1">
    <citation type="submission" date="2018-05" db="EMBL/GenBank/DDBJ databases">
        <authorList>
            <person name="Lanie J.A."/>
            <person name="Ng W.-L."/>
            <person name="Kazmierczak K.M."/>
            <person name="Andrzejewski T.M."/>
            <person name="Davidsen T.M."/>
            <person name="Wayne K.J."/>
            <person name="Tettelin H."/>
            <person name="Glass J.I."/>
            <person name="Rusch D."/>
            <person name="Podicherti R."/>
            <person name="Tsui H.-C.T."/>
            <person name="Winkler M.E."/>
        </authorList>
    </citation>
    <scope>NUCLEOTIDE SEQUENCE</scope>
</reference>
<dbReference type="PANTHER" id="PTHR43584:SF8">
    <property type="entry name" value="N-ACETYLMURAMATE ALPHA-1-PHOSPHATE URIDYLYLTRANSFERASE"/>
    <property type="match status" value="1"/>
</dbReference>
<keyword evidence="2" id="KW-0548">Nucleotidyltransferase</keyword>
<organism evidence="4">
    <name type="scientific">marine metagenome</name>
    <dbReference type="NCBI Taxonomy" id="408172"/>
    <lineage>
        <taxon>unclassified sequences</taxon>
        <taxon>metagenomes</taxon>
        <taxon>ecological metagenomes</taxon>
    </lineage>
</organism>
<evidence type="ECO:0000256" key="2">
    <source>
        <dbReference type="ARBA" id="ARBA00022695"/>
    </source>
</evidence>
<dbReference type="Pfam" id="PF12804">
    <property type="entry name" value="NTP_transf_3"/>
    <property type="match status" value="1"/>
</dbReference>
<dbReference type="AlphaFoldDB" id="A0A381S827"/>
<dbReference type="CDD" id="cd02523">
    <property type="entry name" value="PC_cytidylyltransferase"/>
    <property type="match status" value="1"/>
</dbReference>
<keyword evidence="1" id="KW-0808">Transferase</keyword>
<dbReference type="InterPro" id="IPR029044">
    <property type="entry name" value="Nucleotide-diphossugar_trans"/>
</dbReference>
<dbReference type="InterPro" id="IPR050065">
    <property type="entry name" value="GlmU-like"/>
</dbReference>
<evidence type="ECO:0000256" key="1">
    <source>
        <dbReference type="ARBA" id="ARBA00022679"/>
    </source>
</evidence>
<dbReference type="EMBL" id="UINC01002722">
    <property type="protein sequence ID" value="SUZ99634.1"/>
    <property type="molecule type" value="Genomic_DNA"/>
</dbReference>
<gene>
    <name evidence="4" type="ORF">METZ01_LOCUS52488</name>
</gene>
<dbReference type="InterPro" id="IPR025877">
    <property type="entry name" value="MobA-like_NTP_Trfase"/>
</dbReference>
<proteinExistence type="predicted"/>
<name>A0A381S827_9ZZZZ</name>
<dbReference type="GO" id="GO:0016779">
    <property type="term" value="F:nucleotidyltransferase activity"/>
    <property type="evidence" value="ECO:0007669"/>
    <property type="project" value="UniProtKB-KW"/>
</dbReference>
<sequence length="243" mass="27218">MQGLILAAGVARRLYPITEKTPKCLLDIGGKPILSHQLDALRQYNVNEITIVLGYFKEMVVNYIIDNYPDMDFTFITNEHFFETNTSYSVYLCSEKLVSTETVLMNGDVLYPPALLKRIIESQFDSVLAVDVKECGREEVKVIEGDGNRLVAIGKELIQENSLGEFIGVAKLSKSFCIAFSASLSRLIDAGGKSDYFEAAIQPLLNESDVYYEDVSDLPCIEIDFAEDLDQAQELVQNDLFQL</sequence>
<protein>
    <recommendedName>
        <fullName evidence="3">MobA-like NTP transferase domain-containing protein</fullName>
    </recommendedName>
</protein>
<evidence type="ECO:0000313" key="4">
    <source>
        <dbReference type="EMBL" id="SUZ99634.1"/>
    </source>
</evidence>
<feature type="domain" description="MobA-like NTP transferase" evidence="3">
    <location>
        <begin position="3"/>
        <end position="123"/>
    </location>
</feature>
<dbReference type="PANTHER" id="PTHR43584">
    <property type="entry name" value="NUCLEOTIDYL TRANSFERASE"/>
    <property type="match status" value="1"/>
</dbReference>
<dbReference type="Gene3D" id="3.90.550.10">
    <property type="entry name" value="Spore Coat Polysaccharide Biosynthesis Protein SpsA, Chain A"/>
    <property type="match status" value="1"/>
</dbReference>
<dbReference type="SUPFAM" id="SSF53448">
    <property type="entry name" value="Nucleotide-diphospho-sugar transferases"/>
    <property type="match status" value="1"/>
</dbReference>
<evidence type="ECO:0000259" key="3">
    <source>
        <dbReference type="Pfam" id="PF12804"/>
    </source>
</evidence>